<dbReference type="InterPro" id="IPR005097">
    <property type="entry name" value="Sacchrp_dh_NADP-bd"/>
</dbReference>
<reference evidence="3" key="1">
    <citation type="journal article" date="2019" name="Int. J. Syst. Evol. Microbiol.">
        <title>The Global Catalogue of Microorganisms (GCM) 10K type strain sequencing project: providing services to taxonomists for standard genome sequencing and annotation.</title>
        <authorList>
            <consortium name="The Broad Institute Genomics Platform"/>
            <consortium name="The Broad Institute Genome Sequencing Center for Infectious Disease"/>
            <person name="Wu L."/>
            <person name="Ma J."/>
        </authorList>
    </citation>
    <scope>NUCLEOTIDE SEQUENCE [LARGE SCALE GENOMIC DNA]</scope>
    <source>
        <strain evidence="3">ZS-22-S1</strain>
    </source>
</reference>
<sequence length="390" mass="41763">MSVGREFDVVLFGATGFTGGLTAEYLAAHAPKGCRWAIAGRSREKLVAVRERLAEINPLCADLELLVADVTDREALRAVVSRGRVVVTTVGPYFHHGEPLVAVCAETGTDYLDLTGEPEFVDRMYLDHHDTAVASGARIVHSAGFDSIPYDLGVLFTVEQLPEGVPVDVQGYVSASAGFSAGTYHSAITAFSRLREMAATAKRRRQVEDRPEGRAVRGASGRPRFEKDIGAWVLPAPTIDPQVVLRSARALERYGPSFSYGHHLAVRKLPVAAGIVGAVGAAVVLAQVPPARKWLLSRMAAGDGPTQERRDKAWFRVRFVGTGGGRRVVTEVSGGDPGYGETAKMLAESALCLAFDDLPKTAGQVTTAVAMGDRLIDRLVRAGLTFRVVA</sequence>
<name>A0ABV9RWV0_9PSEU</name>
<dbReference type="EMBL" id="JBHSIS010000003">
    <property type="protein sequence ID" value="MFC4853422.1"/>
    <property type="molecule type" value="Genomic_DNA"/>
</dbReference>
<evidence type="ECO:0000313" key="2">
    <source>
        <dbReference type="EMBL" id="MFC4853422.1"/>
    </source>
</evidence>
<keyword evidence="3" id="KW-1185">Reference proteome</keyword>
<dbReference type="InterPro" id="IPR051276">
    <property type="entry name" value="Saccharopine_DH-like_oxidrdct"/>
</dbReference>
<dbReference type="PANTHER" id="PTHR12286">
    <property type="entry name" value="SACCHAROPINE DEHYDROGENASE-LIKE OXIDOREDUCTASE"/>
    <property type="match status" value="1"/>
</dbReference>
<organism evidence="2 3">
    <name type="scientific">Actinophytocola glycyrrhizae</name>
    <dbReference type="NCBI Taxonomy" id="2044873"/>
    <lineage>
        <taxon>Bacteria</taxon>
        <taxon>Bacillati</taxon>
        <taxon>Actinomycetota</taxon>
        <taxon>Actinomycetes</taxon>
        <taxon>Pseudonocardiales</taxon>
        <taxon>Pseudonocardiaceae</taxon>
    </lineage>
</organism>
<dbReference type="Gene3D" id="3.40.50.720">
    <property type="entry name" value="NAD(P)-binding Rossmann-like Domain"/>
    <property type="match status" value="1"/>
</dbReference>
<dbReference type="InterPro" id="IPR036291">
    <property type="entry name" value="NAD(P)-bd_dom_sf"/>
</dbReference>
<proteinExistence type="predicted"/>
<evidence type="ECO:0000313" key="3">
    <source>
        <dbReference type="Proteomes" id="UP001595859"/>
    </source>
</evidence>
<comment type="caution">
    <text evidence="2">The sequence shown here is derived from an EMBL/GenBank/DDBJ whole genome shotgun (WGS) entry which is preliminary data.</text>
</comment>
<dbReference type="PANTHER" id="PTHR12286:SF5">
    <property type="entry name" value="SACCHAROPINE DEHYDROGENASE-LIKE OXIDOREDUCTASE"/>
    <property type="match status" value="1"/>
</dbReference>
<dbReference type="Proteomes" id="UP001595859">
    <property type="component" value="Unassembled WGS sequence"/>
</dbReference>
<protein>
    <submittedName>
        <fullName evidence="2">Saccharopine dehydrogenase family protein</fullName>
    </submittedName>
</protein>
<accession>A0ABV9RWV0</accession>
<dbReference type="RefSeq" id="WP_378055380.1">
    <property type="nucleotide sequence ID" value="NZ_JBHSIS010000003.1"/>
</dbReference>
<dbReference type="SUPFAM" id="SSF51735">
    <property type="entry name" value="NAD(P)-binding Rossmann-fold domains"/>
    <property type="match status" value="1"/>
</dbReference>
<feature type="domain" description="Saccharopine dehydrogenase NADP binding" evidence="1">
    <location>
        <begin position="9"/>
        <end position="139"/>
    </location>
</feature>
<dbReference type="Pfam" id="PF03435">
    <property type="entry name" value="Sacchrp_dh_NADP"/>
    <property type="match status" value="1"/>
</dbReference>
<evidence type="ECO:0000259" key="1">
    <source>
        <dbReference type="Pfam" id="PF03435"/>
    </source>
</evidence>
<gene>
    <name evidence="2" type="ORF">ACFPCV_07890</name>
</gene>